<protein>
    <submittedName>
        <fullName evidence="5">Rhamnolipids biosynthesis 3-oxoacyl-[acyl-carrier-protein] reductase</fullName>
        <ecNumber evidence="5">1.1.1.100</ecNumber>
    </submittedName>
</protein>
<accession>A0A517NNR1</accession>
<dbReference type="GO" id="GO:0016020">
    <property type="term" value="C:membrane"/>
    <property type="evidence" value="ECO:0007669"/>
    <property type="project" value="TreeGrafter"/>
</dbReference>
<evidence type="ECO:0000313" key="6">
    <source>
        <dbReference type="Proteomes" id="UP000319817"/>
    </source>
</evidence>
<gene>
    <name evidence="5" type="primary">rhlG</name>
    <name evidence="5" type="ORF">K239x_07020</name>
</gene>
<dbReference type="Pfam" id="PF00106">
    <property type="entry name" value="adh_short"/>
    <property type="match status" value="1"/>
</dbReference>
<organism evidence="5 6">
    <name type="scientific">Stieleria marina</name>
    <dbReference type="NCBI Taxonomy" id="1930275"/>
    <lineage>
        <taxon>Bacteria</taxon>
        <taxon>Pseudomonadati</taxon>
        <taxon>Planctomycetota</taxon>
        <taxon>Planctomycetia</taxon>
        <taxon>Pirellulales</taxon>
        <taxon>Pirellulaceae</taxon>
        <taxon>Stieleria</taxon>
    </lineage>
</organism>
<dbReference type="PANTHER" id="PTHR44196">
    <property type="entry name" value="DEHYDROGENASE/REDUCTASE SDR FAMILY MEMBER 7B"/>
    <property type="match status" value="1"/>
</dbReference>
<dbReference type="EC" id="1.1.1.100" evidence="5"/>
<keyword evidence="6" id="KW-1185">Reference proteome</keyword>
<reference evidence="5 6" key="1">
    <citation type="submission" date="2019-02" db="EMBL/GenBank/DDBJ databases">
        <title>Deep-cultivation of Planctomycetes and their phenomic and genomic characterization uncovers novel biology.</title>
        <authorList>
            <person name="Wiegand S."/>
            <person name="Jogler M."/>
            <person name="Boedeker C."/>
            <person name="Pinto D."/>
            <person name="Vollmers J."/>
            <person name="Rivas-Marin E."/>
            <person name="Kohn T."/>
            <person name="Peeters S.H."/>
            <person name="Heuer A."/>
            <person name="Rast P."/>
            <person name="Oberbeckmann S."/>
            <person name="Bunk B."/>
            <person name="Jeske O."/>
            <person name="Meyerdierks A."/>
            <person name="Storesund J.E."/>
            <person name="Kallscheuer N."/>
            <person name="Luecker S."/>
            <person name="Lage O.M."/>
            <person name="Pohl T."/>
            <person name="Merkel B.J."/>
            <person name="Hornburger P."/>
            <person name="Mueller R.-W."/>
            <person name="Bruemmer F."/>
            <person name="Labrenz M."/>
            <person name="Spormann A.M."/>
            <person name="Op den Camp H."/>
            <person name="Overmann J."/>
            <person name="Amann R."/>
            <person name="Jetten M.S.M."/>
            <person name="Mascher T."/>
            <person name="Medema M.H."/>
            <person name="Devos D.P."/>
            <person name="Kaster A.-K."/>
            <person name="Ovreas L."/>
            <person name="Rohde M."/>
            <person name="Galperin M.Y."/>
            <person name="Jogler C."/>
        </authorList>
    </citation>
    <scope>NUCLEOTIDE SEQUENCE [LARGE SCALE GENOMIC DNA]</scope>
    <source>
        <strain evidence="5 6">K23_9</strain>
    </source>
</reference>
<dbReference type="InterPro" id="IPR036291">
    <property type="entry name" value="NAD(P)-bd_dom_sf"/>
</dbReference>
<keyword evidence="2 5" id="KW-0560">Oxidoreductase</keyword>
<comment type="similarity">
    <text evidence="1 3">Belongs to the short-chain dehydrogenases/reductases (SDR) family.</text>
</comment>
<dbReference type="PRINTS" id="PR00080">
    <property type="entry name" value="SDRFAMILY"/>
</dbReference>
<evidence type="ECO:0000256" key="1">
    <source>
        <dbReference type="ARBA" id="ARBA00006484"/>
    </source>
</evidence>
<dbReference type="CDD" id="cd05233">
    <property type="entry name" value="SDR_c"/>
    <property type="match status" value="1"/>
</dbReference>
<dbReference type="AlphaFoldDB" id="A0A517NNR1"/>
<feature type="domain" description="Ketoreductase" evidence="4">
    <location>
        <begin position="7"/>
        <end position="188"/>
    </location>
</feature>
<proteinExistence type="inferred from homology"/>
<dbReference type="SMART" id="SM00822">
    <property type="entry name" value="PKS_KR"/>
    <property type="match status" value="1"/>
</dbReference>
<dbReference type="PROSITE" id="PS00061">
    <property type="entry name" value="ADH_SHORT"/>
    <property type="match status" value="1"/>
</dbReference>
<evidence type="ECO:0000259" key="4">
    <source>
        <dbReference type="SMART" id="SM00822"/>
    </source>
</evidence>
<sequence>MSDDATPVALITGGSAGLGFVIAETFLGKGYRVIIVGRNQERLDDATNRLAERSNSSQAIASIRADVTSSADTNRMVNAVQSRFGRLDVLVNCVGKSDRGFTEQLDVAKLEELILNNVTTALLCSQSAIPLLEKTGGAIVNIGSLASKVGARYIGGYSTAKHALAGLTQQMRLELGPKGIHVGLVSPGPIQRTDAGERYQKNLSEDLPEQARQPGGGTKVKGIAPQRVANAVLSCAQKRKPDIILPGHMRILIALGHAFPRLGDWLLLKFTSSKQ</sequence>
<evidence type="ECO:0000313" key="5">
    <source>
        <dbReference type="EMBL" id="QDT08760.1"/>
    </source>
</evidence>
<dbReference type="Gene3D" id="3.40.50.720">
    <property type="entry name" value="NAD(P)-binding Rossmann-like Domain"/>
    <property type="match status" value="1"/>
</dbReference>
<dbReference type="InterPro" id="IPR057326">
    <property type="entry name" value="KR_dom"/>
</dbReference>
<evidence type="ECO:0000256" key="2">
    <source>
        <dbReference type="ARBA" id="ARBA00023002"/>
    </source>
</evidence>
<dbReference type="Proteomes" id="UP000319817">
    <property type="component" value="Chromosome"/>
</dbReference>
<dbReference type="SUPFAM" id="SSF51735">
    <property type="entry name" value="NAD(P)-binding Rossmann-fold domains"/>
    <property type="match status" value="1"/>
</dbReference>
<dbReference type="EMBL" id="CP036526">
    <property type="protein sequence ID" value="QDT08760.1"/>
    <property type="molecule type" value="Genomic_DNA"/>
</dbReference>
<dbReference type="InterPro" id="IPR002347">
    <property type="entry name" value="SDR_fam"/>
</dbReference>
<evidence type="ECO:0000256" key="3">
    <source>
        <dbReference type="RuleBase" id="RU000363"/>
    </source>
</evidence>
<dbReference type="GO" id="GO:0004316">
    <property type="term" value="F:3-oxoacyl-[acyl-carrier-protein] reductase (NADPH) activity"/>
    <property type="evidence" value="ECO:0007669"/>
    <property type="project" value="UniProtKB-EC"/>
</dbReference>
<dbReference type="PRINTS" id="PR00081">
    <property type="entry name" value="GDHRDH"/>
</dbReference>
<dbReference type="InterPro" id="IPR020904">
    <property type="entry name" value="Sc_DH/Rdtase_CS"/>
</dbReference>
<name>A0A517NNR1_9BACT</name>
<dbReference type="RefSeq" id="WP_419189622.1">
    <property type="nucleotide sequence ID" value="NZ_CP036526.1"/>
</dbReference>
<dbReference type="PANTHER" id="PTHR44196:SF1">
    <property type="entry name" value="DEHYDROGENASE_REDUCTASE SDR FAMILY MEMBER 7B"/>
    <property type="match status" value="1"/>
</dbReference>